<dbReference type="Proteomes" id="UP000321555">
    <property type="component" value="Chromosome"/>
</dbReference>
<dbReference type="GO" id="GO:0009252">
    <property type="term" value="P:peptidoglycan biosynthetic process"/>
    <property type="evidence" value="ECO:0007669"/>
    <property type="project" value="UniProtKB-UniRule"/>
</dbReference>
<feature type="transmembrane region" description="Helical" evidence="7">
    <location>
        <begin position="30"/>
        <end position="53"/>
    </location>
</feature>
<evidence type="ECO:0000313" key="9">
    <source>
        <dbReference type="Proteomes" id="UP000321555"/>
    </source>
</evidence>
<keyword evidence="5 7" id="KW-0456">Lyase</keyword>
<dbReference type="CDD" id="cd08010">
    <property type="entry name" value="MltG_like"/>
    <property type="match status" value="1"/>
</dbReference>
<comment type="subcellular location">
    <subcellularLocation>
        <location evidence="7">Cell membrane</location>
        <topology evidence="7">Single-pass membrane protein</topology>
    </subcellularLocation>
</comment>
<dbReference type="Pfam" id="PF02618">
    <property type="entry name" value="YceG"/>
    <property type="match status" value="1"/>
</dbReference>
<evidence type="ECO:0000256" key="1">
    <source>
        <dbReference type="ARBA" id="ARBA00022475"/>
    </source>
</evidence>
<dbReference type="GO" id="GO:0008932">
    <property type="term" value="F:lytic endotransglycosylase activity"/>
    <property type="evidence" value="ECO:0007669"/>
    <property type="project" value="UniProtKB-UniRule"/>
</dbReference>
<dbReference type="HAMAP" id="MF_02065">
    <property type="entry name" value="MltG"/>
    <property type="match status" value="1"/>
</dbReference>
<keyword evidence="3 7" id="KW-1133">Transmembrane helix</keyword>
<dbReference type="GO" id="GO:0071555">
    <property type="term" value="P:cell wall organization"/>
    <property type="evidence" value="ECO:0007669"/>
    <property type="project" value="UniProtKB-KW"/>
</dbReference>
<dbReference type="NCBIfam" id="TIGR00247">
    <property type="entry name" value="endolytic transglycosylase MltG"/>
    <property type="match status" value="1"/>
</dbReference>
<dbReference type="EC" id="4.2.2.29" evidence="7"/>
<keyword evidence="2 7" id="KW-0812">Transmembrane</keyword>
<dbReference type="PANTHER" id="PTHR30518">
    <property type="entry name" value="ENDOLYTIC MUREIN TRANSGLYCOSYLASE"/>
    <property type="match status" value="1"/>
</dbReference>
<dbReference type="Gene3D" id="3.30.1490.480">
    <property type="entry name" value="Endolytic murein transglycosylase"/>
    <property type="match status" value="1"/>
</dbReference>
<accession>A0A5B8Z6H4</accession>
<evidence type="ECO:0000256" key="2">
    <source>
        <dbReference type="ARBA" id="ARBA00022692"/>
    </source>
</evidence>
<keyword evidence="4 7" id="KW-0472">Membrane</keyword>
<evidence type="ECO:0000256" key="3">
    <source>
        <dbReference type="ARBA" id="ARBA00022989"/>
    </source>
</evidence>
<protein>
    <recommendedName>
        <fullName evidence="7">Endolytic murein transglycosylase</fullName>
        <ecNumber evidence="7">4.2.2.29</ecNumber>
    </recommendedName>
    <alternativeName>
        <fullName evidence="7">Peptidoglycan lytic transglycosylase</fullName>
    </alternativeName>
    <alternativeName>
        <fullName evidence="7">Peptidoglycan polymerization terminase</fullName>
    </alternativeName>
</protein>
<evidence type="ECO:0000256" key="7">
    <source>
        <dbReference type="HAMAP-Rule" id="MF_02065"/>
    </source>
</evidence>
<dbReference type="GO" id="GO:0005886">
    <property type="term" value="C:plasma membrane"/>
    <property type="evidence" value="ECO:0007669"/>
    <property type="project" value="UniProtKB-SubCell"/>
</dbReference>
<evidence type="ECO:0000256" key="4">
    <source>
        <dbReference type="ARBA" id="ARBA00023136"/>
    </source>
</evidence>
<evidence type="ECO:0000256" key="6">
    <source>
        <dbReference type="ARBA" id="ARBA00023316"/>
    </source>
</evidence>
<feature type="site" description="Important for catalytic activity" evidence="7">
    <location>
        <position position="262"/>
    </location>
</feature>
<dbReference type="RefSeq" id="WP_057771658.1">
    <property type="nucleotide sequence ID" value="NZ_CP042593.1"/>
</dbReference>
<name>A0A5B8Z6H4_CYTDA</name>
<organism evidence="8 9">
    <name type="scientific">Cytobacillus dafuensis</name>
    <name type="common">Bacillus dafuensis</name>
    <dbReference type="NCBI Taxonomy" id="1742359"/>
    <lineage>
        <taxon>Bacteria</taxon>
        <taxon>Bacillati</taxon>
        <taxon>Bacillota</taxon>
        <taxon>Bacilli</taxon>
        <taxon>Bacillales</taxon>
        <taxon>Bacillaceae</taxon>
        <taxon>Cytobacillus</taxon>
    </lineage>
</organism>
<evidence type="ECO:0000313" key="8">
    <source>
        <dbReference type="EMBL" id="QED48732.1"/>
    </source>
</evidence>
<gene>
    <name evidence="7 8" type="primary">mltG</name>
    <name evidence="8" type="ORF">FSZ17_16550</name>
</gene>
<sequence>MSIEDKKAKKELIRQKMLERQSEARVVRKIVFIIAIILFIVGGVVAGGGYFYIKSAVQPKDPDNKKEKQVEIPIGSSTTSIGKILEDNGIIKDAKVFKYYVKFKNETGFMAGEYTFSPSMTMPEIIDSLKTGKVVDQVVFKMTIPEGKQLEQIADIIGEKTNKKGEDVFKMLNDKAFIESMMEKYPDLLTEEILNENIKYPLEGYLFPATYSFYKENPTVEEIVTVMLDKTSEVLKDYRPELEEKGWTVHQLMTMASLIEEEATEQVDRDQIASVFYNRIEAGMPLQTDPTVLYAQGEHKSKVLYKDLEIDSPYNTYKNVGLTPGPIANAGTTSIEAALAPAETDYLYFLATSTGEVLFSKTLQEHNQKKEKYITNTN</sequence>
<dbReference type="InterPro" id="IPR003770">
    <property type="entry name" value="MLTG-like"/>
</dbReference>
<dbReference type="Gene3D" id="3.30.160.60">
    <property type="entry name" value="Classic Zinc Finger"/>
    <property type="match status" value="1"/>
</dbReference>
<keyword evidence="9" id="KW-1185">Reference proteome</keyword>
<comment type="function">
    <text evidence="7">Functions as a peptidoglycan terminase that cleaves nascent peptidoglycan strands endolytically to terminate their elongation.</text>
</comment>
<evidence type="ECO:0000256" key="5">
    <source>
        <dbReference type="ARBA" id="ARBA00023239"/>
    </source>
</evidence>
<keyword evidence="6 7" id="KW-0961">Cell wall biogenesis/degradation</keyword>
<comment type="similarity">
    <text evidence="7">Belongs to the transglycosylase MltG family.</text>
</comment>
<dbReference type="KEGG" id="bda:FSZ17_16550"/>
<proteinExistence type="inferred from homology"/>
<dbReference type="EMBL" id="CP042593">
    <property type="protein sequence ID" value="QED48732.1"/>
    <property type="molecule type" value="Genomic_DNA"/>
</dbReference>
<dbReference type="PANTHER" id="PTHR30518:SF2">
    <property type="entry name" value="ENDOLYTIC MUREIN TRANSGLYCOSYLASE"/>
    <property type="match status" value="1"/>
</dbReference>
<dbReference type="OrthoDB" id="9814591at2"/>
<dbReference type="AlphaFoldDB" id="A0A5B8Z6H4"/>
<reference evidence="9" key="1">
    <citation type="submission" date="2019-08" db="EMBL/GenBank/DDBJ databases">
        <authorList>
            <person name="Zheng X."/>
        </authorList>
    </citation>
    <scope>NUCLEOTIDE SEQUENCE [LARGE SCALE GENOMIC DNA]</scope>
    <source>
        <strain evidence="9">FJAT-25496</strain>
    </source>
</reference>
<comment type="catalytic activity">
    <reaction evidence="7">
        <text>a peptidoglycan chain = a peptidoglycan chain with N-acetyl-1,6-anhydromuramyl-[peptide] at the reducing end + a peptidoglycan chain with N-acetylglucosamine at the non-reducing end.</text>
        <dbReference type="EC" id="4.2.2.29"/>
    </reaction>
</comment>
<dbReference type="STRING" id="1742359.GCA_001439625_02478"/>
<keyword evidence="1 7" id="KW-1003">Cell membrane</keyword>